<protein>
    <submittedName>
        <fullName evidence="2">Uncharacterized protein</fullName>
    </submittedName>
</protein>
<dbReference type="AlphaFoldDB" id="A0A5S6Q2Y8"/>
<keyword evidence="1" id="KW-1185">Reference proteome</keyword>
<evidence type="ECO:0000313" key="2">
    <source>
        <dbReference type="WBParaSite" id="TMUE_0000001596.1"/>
    </source>
</evidence>
<dbReference type="STRING" id="70415.A0A5S6Q2Y8"/>
<name>A0A5S6Q2Y8_TRIMR</name>
<reference evidence="2" key="1">
    <citation type="submission" date="2019-12" db="UniProtKB">
        <authorList>
            <consortium name="WormBaseParasite"/>
        </authorList>
    </citation>
    <scope>IDENTIFICATION</scope>
</reference>
<sequence>MGPERFYGLRMNTTHWINEVDPGNSIDIRFVLLSNVCRMHNDARSPVLRAAELRKEVLLLREDVKHRVAQLRHFAGAVTQLEREEYNEISNIIADQEIREENMKFFRESRSEASDLLVQLKEAMATSISNIEDRRCVGRSAS</sequence>
<proteinExistence type="predicted"/>
<dbReference type="WBParaSite" id="TMUE_0000001596.1">
    <property type="protein sequence ID" value="TMUE_0000001596.1"/>
    <property type="gene ID" value="WBGene00297485"/>
</dbReference>
<organism evidence="1 2">
    <name type="scientific">Trichuris muris</name>
    <name type="common">Mouse whipworm</name>
    <dbReference type="NCBI Taxonomy" id="70415"/>
    <lineage>
        <taxon>Eukaryota</taxon>
        <taxon>Metazoa</taxon>
        <taxon>Ecdysozoa</taxon>
        <taxon>Nematoda</taxon>
        <taxon>Enoplea</taxon>
        <taxon>Dorylaimia</taxon>
        <taxon>Trichinellida</taxon>
        <taxon>Trichuridae</taxon>
        <taxon>Trichuris</taxon>
    </lineage>
</organism>
<evidence type="ECO:0000313" key="1">
    <source>
        <dbReference type="Proteomes" id="UP000046395"/>
    </source>
</evidence>
<dbReference type="Proteomes" id="UP000046395">
    <property type="component" value="Unassembled WGS sequence"/>
</dbReference>
<accession>A0A5S6Q2Y8</accession>